<keyword evidence="8" id="KW-0131">Cell cycle</keyword>
<dbReference type="Gene3D" id="3.40.50.300">
    <property type="entry name" value="P-loop containing nucleotide triphosphate hydrolases"/>
    <property type="match status" value="1"/>
</dbReference>
<dbReference type="PANTHER" id="PTHR45732">
    <property type="entry name" value="ADP-RIBOSYLATION FACTOR-LIKE PROTEIN 8"/>
    <property type="match status" value="1"/>
</dbReference>
<evidence type="ECO:0000256" key="12">
    <source>
        <dbReference type="ARBA" id="ARBA00058702"/>
    </source>
</evidence>
<dbReference type="PROSITE" id="PS51417">
    <property type="entry name" value="ARF"/>
    <property type="match status" value="1"/>
</dbReference>
<comment type="caution">
    <text evidence="16">The sequence shown here is derived from an EMBL/GenBank/DDBJ whole genome shotgun (WGS) entry which is preliminary data.</text>
</comment>
<keyword evidence="10 14" id="KW-0342">GTP-binding</keyword>
<comment type="subcellular location">
    <subcellularLocation>
        <location evidence="1">Cytoplasm</location>
        <location evidence="1">Cytoskeleton</location>
        <location evidence="1">Spindle</location>
    </subcellularLocation>
    <subcellularLocation>
        <location evidence="2">Late endosome membrane</location>
    </subcellularLocation>
    <subcellularLocation>
        <location evidence="3">Lysosome membrane</location>
    </subcellularLocation>
</comment>
<dbReference type="GO" id="GO:0046872">
    <property type="term" value="F:metal ion binding"/>
    <property type="evidence" value="ECO:0007669"/>
    <property type="project" value="UniProtKB-KW"/>
</dbReference>
<dbReference type="InterPro" id="IPR005225">
    <property type="entry name" value="Small_GTP-bd"/>
</dbReference>
<keyword evidence="5" id="KW-0132">Cell division</keyword>
<keyword evidence="15" id="KW-0479">Metal-binding</keyword>
<dbReference type="SMART" id="SM00175">
    <property type="entry name" value="RAB"/>
    <property type="match status" value="1"/>
</dbReference>
<evidence type="ECO:0008006" key="18">
    <source>
        <dbReference type="Google" id="ProtNLM"/>
    </source>
</evidence>
<comment type="function">
    <text evidence="12">May play a role in lysosome motility. May play a role in chromosome segregation.</text>
</comment>
<evidence type="ECO:0000313" key="16">
    <source>
        <dbReference type="EMBL" id="TQD94423.1"/>
    </source>
</evidence>
<dbReference type="SMART" id="SM00178">
    <property type="entry name" value="SAR"/>
    <property type="match status" value="1"/>
</dbReference>
<keyword evidence="9" id="KW-0159">Chromosome partition</keyword>
<dbReference type="PRINTS" id="PR00328">
    <property type="entry name" value="SAR1GTPBP"/>
</dbReference>
<dbReference type="GO" id="GO:0005525">
    <property type="term" value="F:GTP binding"/>
    <property type="evidence" value="ECO:0007669"/>
    <property type="project" value="UniProtKB-KW"/>
</dbReference>
<protein>
    <recommendedName>
        <fullName evidence="18">ADP-ribosylation factor-like protein 8B</fullName>
    </recommendedName>
</protein>
<evidence type="ECO:0000256" key="2">
    <source>
        <dbReference type="ARBA" id="ARBA00004414"/>
    </source>
</evidence>
<comment type="subunit">
    <text evidence="13">Interacts with tubulin.</text>
</comment>
<dbReference type="InterPro" id="IPR006689">
    <property type="entry name" value="Small_GTPase_ARF/SAR"/>
</dbReference>
<evidence type="ECO:0000256" key="7">
    <source>
        <dbReference type="ARBA" id="ARBA00022753"/>
    </source>
</evidence>
<dbReference type="PROSITE" id="PS51422">
    <property type="entry name" value="SAR1"/>
    <property type="match status" value="1"/>
</dbReference>
<evidence type="ECO:0000313" key="17">
    <source>
        <dbReference type="Proteomes" id="UP000315295"/>
    </source>
</evidence>
<evidence type="ECO:0000256" key="9">
    <source>
        <dbReference type="ARBA" id="ARBA00022829"/>
    </source>
</evidence>
<evidence type="ECO:0000256" key="4">
    <source>
        <dbReference type="ARBA" id="ARBA00010290"/>
    </source>
</evidence>
<reference evidence="16 17" key="1">
    <citation type="journal article" date="2019" name="G3 (Bethesda)">
        <title>Sequencing of a Wild Apple (Malus baccata) Genome Unravels the Differences Between Cultivated and Wild Apple Species Regarding Disease Resistance and Cold Tolerance.</title>
        <authorList>
            <person name="Chen X."/>
        </authorList>
    </citation>
    <scope>NUCLEOTIDE SEQUENCE [LARGE SCALE GENOMIC DNA]</scope>
    <source>
        <strain evidence="17">cv. Shandingzi</strain>
        <tissue evidence="16">Leaves</tissue>
    </source>
</reference>
<dbReference type="GO" id="GO:0005765">
    <property type="term" value="C:lysosomal membrane"/>
    <property type="evidence" value="ECO:0007669"/>
    <property type="project" value="UniProtKB-SubCell"/>
</dbReference>
<evidence type="ECO:0000256" key="5">
    <source>
        <dbReference type="ARBA" id="ARBA00022618"/>
    </source>
</evidence>
<evidence type="ECO:0000256" key="1">
    <source>
        <dbReference type="ARBA" id="ARBA00004186"/>
    </source>
</evidence>
<dbReference type="InterPro" id="IPR027417">
    <property type="entry name" value="P-loop_NTPase"/>
</dbReference>
<feature type="binding site" evidence="15">
    <location>
        <position position="175"/>
    </location>
    <ligand>
        <name>Mg(2+)</name>
        <dbReference type="ChEBI" id="CHEBI:18420"/>
    </ligand>
</feature>
<feature type="binding site" evidence="15">
    <location>
        <position position="193"/>
    </location>
    <ligand>
        <name>Mg(2+)</name>
        <dbReference type="ChEBI" id="CHEBI:18420"/>
    </ligand>
</feature>
<evidence type="ECO:0000256" key="6">
    <source>
        <dbReference type="ARBA" id="ARBA00022741"/>
    </source>
</evidence>
<keyword evidence="15" id="KW-0460">Magnesium</keyword>
<dbReference type="SMART" id="SM00173">
    <property type="entry name" value="RAS"/>
    <property type="match status" value="1"/>
</dbReference>
<dbReference type="GO" id="GO:0007059">
    <property type="term" value="P:chromosome segregation"/>
    <property type="evidence" value="ECO:0007669"/>
    <property type="project" value="UniProtKB-KW"/>
</dbReference>
<dbReference type="EMBL" id="VIEB01000343">
    <property type="protein sequence ID" value="TQD94423.1"/>
    <property type="molecule type" value="Genomic_DNA"/>
</dbReference>
<feature type="binding site" evidence="14">
    <location>
        <begin position="168"/>
        <end position="175"/>
    </location>
    <ligand>
        <name>GTP</name>
        <dbReference type="ChEBI" id="CHEBI:37565"/>
    </ligand>
</feature>
<dbReference type="FunFam" id="3.40.50.300:FF:000441">
    <property type="entry name" value="ADP-ribosylation factor-like protein 8a"/>
    <property type="match status" value="1"/>
</dbReference>
<dbReference type="InterPro" id="IPR044154">
    <property type="entry name" value="Arl8a/8b"/>
</dbReference>
<dbReference type="PROSITE" id="PS51419">
    <property type="entry name" value="RAB"/>
    <property type="match status" value="1"/>
</dbReference>
<keyword evidence="17" id="KW-1185">Reference proteome</keyword>
<feature type="binding site" evidence="14">
    <location>
        <begin position="271"/>
        <end position="274"/>
    </location>
    <ligand>
        <name>GTP</name>
        <dbReference type="ChEBI" id="CHEBI:37565"/>
    </ligand>
</feature>
<dbReference type="GO" id="GO:0051301">
    <property type="term" value="P:cell division"/>
    <property type="evidence" value="ECO:0007669"/>
    <property type="project" value="UniProtKB-KW"/>
</dbReference>
<dbReference type="PANTHER" id="PTHR45732:SF12">
    <property type="entry name" value="ADP-RIBOSYLATION FACTOR-LIKE PROTEIN 8C"/>
    <property type="match status" value="1"/>
</dbReference>
<evidence type="ECO:0000256" key="10">
    <source>
        <dbReference type="ARBA" id="ARBA00023134"/>
    </source>
</evidence>
<organism evidence="16 17">
    <name type="scientific">Malus baccata</name>
    <name type="common">Siberian crab apple</name>
    <name type="synonym">Pyrus baccata</name>
    <dbReference type="NCBI Taxonomy" id="106549"/>
    <lineage>
        <taxon>Eukaryota</taxon>
        <taxon>Viridiplantae</taxon>
        <taxon>Streptophyta</taxon>
        <taxon>Embryophyta</taxon>
        <taxon>Tracheophyta</taxon>
        <taxon>Spermatophyta</taxon>
        <taxon>Magnoliopsida</taxon>
        <taxon>eudicotyledons</taxon>
        <taxon>Gunneridae</taxon>
        <taxon>Pentapetalae</taxon>
        <taxon>rosids</taxon>
        <taxon>fabids</taxon>
        <taxon>Rosales</taxon>
        <taxon>Rosaceae</taxon>
        <taxon>Amygdaloideae</taxon>
        <taxon>Maleae</taxon>
        <taxon>Malus</taxon>
    </lineage>
</organism>
<dbReference type="Pfam" id="PF00025">
    <property type="entry name" value="Arf"/>
    <property type="match status" value="1"/>
</dbReference>
<dbReference type="GO" id="GO:0005819">
    <property type="term" value="C:spindle"/>
    <property type="evidence" value="ECO:0007669"/>
    <property type="project" value="UniProtKB-SubCell"/>
</dbReference>
<sequence>MLLYEGVAASCGRQDQGWRRKHMIVRLLQALAMLVWHGMGSWAAAFKPMQGGGSVADRAWAGHVLGVTWACTMHSNVLRVNGLRLKGCNPAKHALGEGYTRQHNAVVLAASRDILSLIGVLCSVIMKLFQFERFLDLSVIRLLTLCHPTVCVHVSLFFKQEMELSLVGLQNAGKTSLLNAIATGGYSEDMIPTVGFNMRKVTKGNVTIKVWDLGGQRRFRTMWERYCRGVSVIVYVVDAADRDSIPIARSELHDLLMKPSLNGIPLLVLGNKIDKSEALSKQALVDQLGLDSITDKEVCCYMISCKDSINIDVVIDWLIKHSKTAK</sequence>
<dbReference type="GO" id="GO:0051607">
    <property type="term" value="P:defense response to virus"/>
    <property type="evidence" value="ECO:0007669"/>
    <property type="project" value="UniProtKB-ARBA"/>
</dbReference>
<gene>
    <name evidence="16" type="ORF">C1H46_019974</name>
</gene>
<dbReference type="SUPFAM" id="SSF52540">
    <property type="entry name" value="P-loop containing nucleoside triphosphate hydrolases"/>
    <property type="match status" value="1"/>
</dbReference>
<feature type="binding site" evidence="14">
    <location>
        <position position="215"/>
    </location>
    <ligand>
        <name>GTP</name>
        <dbReference type="ChEBI" id="CHEBI:37565"/>
    </ligand>
</feature>
<evidence type="ECO:0000256" key="11">
    <source>
        <dbReference type="ARBA" id="ARBA00023228"/>
    </source>
</evidence>
<keyword evidence="6 14" id="KW-0547">Nucleotide-binding</keyword>
<keyword evidence="11" id="KW-0458">Lysosome</keyword>
<evidence type="ECO:0000256" key="14">
    <source>
        <dbReference type="PIRSR" id="PIRSR606689-1"/>
    </source>
</evidence>
<proteinExistence type="inferred from homology"/>
<name>A0A540M6P3_MALBA</name>
<evidence type="ECO:0000256" key="3">
    <source>
        <dbReference type="ARBA" id="ARBA00004656"/>
    </source>
</evidence>
<dbReference type="Proteomes" id="UP000315295">
    <property type="component" value="Unassembled WGS sequence"/>
</dbReference>
<dbReference type="GO" id="GO:0015031">
    <property type="term" value="P:protein transport"/>
    <property type="evidence" value="ECO:0007669"/>
    <property type="project" value="InterPro"/>
</dbReference>
<evidence type="ECO:0000256" key="8">
    <source>
        <dbReference type="ARBA" id="ARBA00022776"/>
    </source>
</evidence>
<evidence type="ECO:0000256" key="13">
    <source>
        <dbReference type="ARBA" id="ARBA00064590"/>
    </source>
</evidence>
<keyword evidence="7" id="KW-0967">Endosome</keyword>
<dbReference type="NCBIfam" id="TIGR00231">
    <property type="entry name" value="small_GTP"/>
    <property type="match status" value="1"/>
</dbReference>
<accession>A0A540M6P3</accession>
<dbReference type="GO" id="GO:0031902">
    <property type="term" value="C:late endosome membrane"/>
    <property type="evidence" value="ECO:0007669"/>
    <property type="project" value="UniProtKB-SubCell"/>
</dbReference>
<dbReference type="AlphaFoldDB" id="A0A540M6P3"/>
<keyword evidence="8" id="KW-0498">Mitosis</keyword>
<comment type="similarity">
    <text evidence="4">Belongs to the small GTPase superfamily. Arf family.</text>
</comment>
<dbReference type="STRING" id="106549.A0A540M6P3"/>
<evidence type="ECO:0000256" key="15">
    <source>
        <dbReference type="PIRSR" id="PIRSR606689-2"/>
    </source>
</evidence>
<dbReference type="SMART" id="SM00177">
    <property type="entry name" value="ARF"/>
    <property type="match status" value="1"/>
</dbReference>
<dbReference type="CDD" id="cd04159">
    <property type="entry name" value="Arl10_like"/>
    <property type="match status" value="1"/>
</dbReference>
<dbReference type="GO" id="GO:0003924">
    <property type="term" value="F:GTPase activity"/>
    <property type="evidence" value="ECO:0007669"/>
    <property type="project" value="InterPro"/>
</dbReference>